<dbReference type="GO" id="GO:0005829">
    <property type="term" value="C:cytosol"/>
    <property type="evidence" value="ECO:0007669"/>
    <property type="project" value="TreeGrafter"/>
</dbReference>
<evidence type="ECO:0000256" key="3">
    <source>
        <dbReference type="ARBA" id="ARBA00011355"/>
    </source>
</evidence>
<dbReference type="EMBL" id="JACHDO010000001">
    <property type="protein sequence ID" value="MBB5495383.1"/>
    <property type="molecule type" value="Genomic_DNA"/>
</dbReference>
<dbReference type="SMART" id="SM00893">
    <property type="entry name" value="ETF"/>
    <property type="match status" value="1"/>
</dbReference>
<evidence type="ECO:0000313" key="9">
    <source>
        <dbReference type="EMBL" id="MBB5495383.1"/>
    </source>
</evidence>
<evidence type="ECO:0000256" key="6">
    <source>
        <dbReference type="ARBA" id="ARBA00022982"/>
    </source>
</evidence>
<protein>
    <recommendedName>
        <fullName evidence="4">Electron transfer flavoprotein subunit beta</fullName>
    </recommendedName>
</protein>
<dbReference type="PANTHER" id="PTHR21294:SF8">
    <property type="entry name" value="ELECTRON TRANSFER FLAVOPROTEIN SUBUNIT BETA"/>
    <property type="match status" value="1"/>
</dbReference>
<evidence type="ECO:0000256" key="2">
    <source>
        <dbReference type="ARBA" id="ARBA00007557"/>
    </source>
</evidence>
<comment type="caution">
    <text evidence="9">The sequence shown here is derived from an EMBL/GenBank/DDBJ whole genome shotgun (WGS) entry which is preliminary data.</text>
</comment>
<keyword evidence="5" id="KW-0813">Transport</keyword>
<sequence>MNIVVLVKQVPDTATERKLNADDKTLDRAASDGVINELCEYAIEEALLLKEKHGGEVTILTMGPDQATDSIRKALSMGADKAVFVNDDALHGSDAVQSAYALAQALGTLEFDLVVLGSESTDARTGVMGAALAEYLGLPQLTLAGKVDVDGSAIKIQRQTDYGYDVVEAQLPAVVSVVEKINEPRYPSFKLIMQAKKKPVDKKSAADAGIDTGKVGLANATTETVDFAAAPPRAAGTIVKDEGDGGTKAADFLAEKKFV</sequence>
<dbReference type="RefSeq" id="WP_184370171.1">
    <property type="nucleotide sequence ID" value="NZ_BAAAKM010000070.1"/>
</dbReference>
<dbReference type="PIRSF" id="PIRSF000090">
    <property type="entry name" value="Beta-ETF"/>
    <property type="match status" value="1"/>
</dbReference>
<name>A0A840WIV4_9ACTN</name>
<feature type="domain" description="Electron transfer flavoprotein alpha/beta-subunit N-terminal" evidence="8">
    <location>
        <begin position="23"/>
        <end position="212"/>
    </location>
</feature>
<dbReference type="Proteomes" id="UP000579647">
    <property type="component" value="Unassembled WGS sequence"/>
</dbReference>
<accession>A0A840WIV4</accession>
<gene>
    <name evidence="9" type="ORF">HNR07_006520</name>
</gene>
<evidence type="ECO:0000313" key="10">
    <source>
        <dbReference type="Proteomes" id="UP000579647"/>
    </source>
</evidence>
<dbReference type="SUPFAM" id="SSF52402">
    <property type="entry name" value="Adenine nucleotide alpha hydrolases-like"/>
    <property type="match status" value="1"/>
</dbReference>
<dbReference type="InterPro" id="IPR014729">
    <property type="entry name" value="Rossmann-like_a/b/a_fold"/>
</dbReference>
<dbReference type="PANTHER" id="PTHR21294">
    <property type="entry name" value="ELECTRON TRANSFER FLAVOPROTEIN BETA-SUBUNIT"/>
    <property type="match status" value="1"/>
</dbReference>
<comment type="cofactor">
    <cofactor evidence="1">
        <name>FAD</name>
        <dbReference type="ChEBI" id="CHEBI:57692"/>
    </cofactor>
</comment>
<comment type="subunit">
    <text evidence="3">Heterodimer of an alpha and a beta subunit.</text>
</comment>
<dbReference type="Gene3D" id="3.40.50.620">
    <property type="entry name" value="HUPs"/>
    <property type="match status" value="1"/>
</dbReference>
<keyword evidence="10" id="KW-1185">Reference proteome</keyword>
<evidence type="ECO:0000259" key="8">
    <source>
        <dbReference type="SMART" id="SM00893"/>
    </source>
</evidence>
<reference evidence="9 10" key="1">
    <citation type="submission" date="2020-08" db="EMBL/GenBank/DDBJ databases">
        <title>Sequencing the genomes of 1000 actinobacteria strains.</title>
        <authorList>
            <person name="Klenk H.-P."/>
        </authorList>
    </citation>
    <scope>NUCLEOTIDE SEQUENCE [LARGE SCALE GENOMIC DNA]</scope>
    <source>
        <strain evidence="9 10">DSM 44598</strain>
    </source>
</reference>
<evidence type="ECO:0000256" key="7">
    <source>
        <dbReference type="ARBA" id="ARBA00025649"/>
    </source>
</evidence>
<dbReference type="InterPro" id="IPR012255">
    <property type="entry name" value="ETF_b"/>
</dbReference>
<dbReference type="AlphaFoldDB" id="A0A840WIV4"/>
<proteinExistence type="inferred from homology"/>
<dbReference type="CDD" id="cd01714">
    <property type="entry name" value="ETF_beta"/>
    <property type="match status" value="1"/>
</dbReference>
<dbReference type="GO" id="GO:0009055">
    <property type="term" value="F:electron transfer activity"/>
    <property type="evidence" value="ECO:0007669"/>
    <property type="project" value="InterPro"/>
</dbReference>
<comment type="similarity">
    <text evidence="2">Belongs to the ETF beta-subunit/FixA family.</text>
</comment>
<evidence type="ECO:0000256" key="4">
    <source>
        <dbReference type="ARBA" id="ARBA00016797"/>
    </source>
</evidence>
<evidence type="ECO:0000256" key="1">
    <source>
        <dbReference type="ARBA" id="ARBA00001974"/>
    </source>
</evidence>
<keyword evidence="6" id="KW-0249">Electron transport</keyword>
<organism evidence="9 10">
    <name type="scientific">Nocardiopsis metallicus</name>
    <dbReference type="NCBI Taxonomy" id="179819"/>
    <lineage>
        <taxon>Bacteria</taxon>
        <taxon>Bacillati</taxon>
        <taxon>Actinomycetota</taxon>
        <taxon>Actinomycetes</taxon>
        <taxon>Streptosporangiales</taxon>
        <taxon>Nocardiopsidaceae</taxon>
        <taxon>Nocardiopsis</taxon>
    </lineage>
</organism>
<comment type="function">
    <text evidence="7">The electron transfer flavoprotein serves as a specific electron acceptor for other dehydrogenases. It transfers the electrons to the main respiratory chain via ETF-ubiquinone oxidoreductase (ETF dehydrogenase).</text>
</comment>
<dbReference type="InterPro" id="IPR033948">
    <property type="entry name" value="ETF_beta_N"/>
</dbReference>
<dbReference type="InterPro" id="IPR014730">
    <property type="entry name" value="ETF_a/b_N"/>
</dbReference>
<dbReference type="Pfam" id="PF01012">
    <property type="entry name" value="ETF"/>
    <property type="match status" value="1"/>
</dbReference>
<evidence type="ECO:0000256" key="5">
    <source>
        <dbReference type="ARBA" id="ARBA00022448"/>
    </source>
</evidence>